<dbReference type="Proteomes" id="UP000192796">
    <property type="component" value="Unassembled WGS sequence"/>
</dbReference>
<dbReference type="EMBL" id="LVYD01000113">
    <property type="protein sequence ID" value="OQP57829.1"/>
    <property type="molecule type" value="Genomic_DNA"/>
</dbReference>
<dbReference type="STRING" id="1703345.A3860_09395"/>
<comment type="caution">
    <text evidence="1">The sequence shown here is derived from an EMBL/GenBank/DDBJ whole genome shotgun (WGS) entry which is preliminary data.</text>
</comment>
<protein>
    <submittedName>
        <fullName evidence="1">Uncharacterized protein</fullName>
    </submittedName>
</protein>
<accession>A0A1V9FHH1</accession>
<keyword evidence="2" id="KW-1185">Reference proteome</keyword>
<name>A0A1V9FHH1_9BACT</name>
<proteinExistence type="predicted"/>
<evidence type="ECO:0000313" key="2">
    <source>
        <dbReference type="Proteomes" id="UP000192796"/>
    </source>
</evidence>
<evidence type="ECO:0000313" key="1">
    <source>
        <dbReference type="EMBL" id="OQP57829.1"/>
    </source>
</evidence>
<dbReference type="AlphaFoldDB" id="A0A1V9FHH1"/>
<organism evidence="1 2">
    <name type="scientific">Niastella vici</name>
    <dbReference type="NCBI Taxonomy" id="1703345"/>
    <lineage>
        <taxon>Bacteria</taxon>
        <taxon>Pseudomonadati</taxon>
        <taxon>Bacteroidota</taxon>
        <taxon>Chitinophagia</taxon>
        <taxon>Chitinophagales</taxon>
        <taxon>Chitinophagaceae</taxon>
        <taxon>Niastella</taxon>
    </lineage>
</organism>
<sequence>MLFTTPVNRKLKHKLILVEDLGSAGEELYPLRELQSRKDVVNPNNPDEPAKKDISKDEIFASFIENKIRLKNNLPLRTHYSPIAGGGVVRESSFTTNTYMEFLRTNLINFKLRYTQLSIQQVHQQTRIPMPERTRSRAKDITIARISIVIYISFCLSCVTGKYESRNRTFNILDQYVKSQHYRSDDDGRSLRIAEQKIANRFEKDFDSVKSIIVIKEYCSPYQLSGYVYSNDIQNGRFFYQTKRFAELNFEDPAYSVAPIFYKRIIELLQKDSLEYYKKINDADFPADDEFCWLYVIKGAVDKNRYSEKKIVFNNPLALRRRIISY</sequence>
<reference evidence="1 2" key="1">
    <citation type="submission" date="2016-03" db="EMBL/GenBank/DDBJ databases">
        <title>Niastella vici sp. nov., isolated from farmland soil.</title>
        <authorList>
            <person name="Chen L."/>
            <person name="Wang D."/>
            <person name="Yang S."/>
            <person name="Wang G."/>
        </authorList>
    </citation>
    <scope>NUCLEOTIDE SEQUENCE [LARGE SCALE GENOMIC DNA]</scope>
    <source>
        <strain evidence="1 2">DJ57</strain>
    </source>
</reference>
<gene>
    <name evidence="1" type="ORF">A3860_09395</name>
</gene>